<reference evidence="3" key="1">
    <citation type="submission" date="2022-11" db="UniProtKB">
        <authorList>
            <consortium name="WormBaseParasite"/>
        </authorList>
    </citation>
    <scope>IDENTIFICATION</scope>
</reference>
<dbReference type="WBParaSite" id="PSU_v2.g17352.t1">
    <property type="protein sequence ID" value="PSU_v2.g17352.t1"/>
    <property type="gene ID" value="PSU_v2.g17352"/>
</dbReference>
<evidence type="ECO:0000313" key="2">
    <source>
        <dbReference type="Proteomes" id="UP000887577"/>
    </source>
</evidence>
<organism evidence="2 3">
    <name type="scientific">Panagrolaimus superbus</name>
    <dbReference type="NCBI Taxonomy" id="310955"/>
    <lineage>
        <taxon>Eukaryota</taxon>
        <taxon>Metazoa</taxon>
        <taxon>Ecdysozoa</taxon>
        <taxon>Nematoda</taxon>
        <taxon>Chromadorea</taxon>
        <taxon>Rhabditida</taxon>
        <taxon>Tylenchina</taxon>
        <taxon>Panagrolaimomorpha</taxon>
        <taxon>Panagrolaimoidea</taxon>
        <taxon>Panagrolaimidae</taxon>
        <taxon>Panagrolaimus</taxon>
    </lineage>
</organism>
<dbReference type="AlphaFoldDB" id="A0A914YD37"/>
<evidence type="ECO:0000313" key="3">
    <source>
        <dbReference type="WBParaSite" id="PSU_v2.g17352.t1"/>
    </source>
</evidence>
<keyword evidence="2" id="KW-1185">Reference proteome</keyword>
<sequence length="211" mass="23125">MTTQPPTYPPTEPSTYAPMTSPVILTLPPTLPTPPPPMIQETTQGYVTVDYPTPPPYIDINGNQINDSPQMDTISPTTLSPTTTPTPYITVDHWQYRPQSEDNSVGVQQPQQQTYAPQQQPYAPAPAPGIGVGYMPPCSMPCSVPNGLYSVPAGVLPPYPQQLYHPAPAPVPVHTNFIQHLPTFPLKNPFSQPGGKCFCKNFFLSTFFFQN</sequence>
<feature type="region of interest" description="Disordered" evidence="1">
    <location>
        <begin position="1"/>
        <end position="20"/>
    </location>
</feature>
<evidence type="ECO:0000256" key="1">
    <source>
        <dbReference type="SAM" id="MobiDB-lite"/>
    </source>
</evidence>
<name>A0A914YD37_9BILA</name>
<proteinExistence type="predicted"/>
<dbReference type="Proteomes" id="UP000887577">
    <property type="component" value="Unplaced"/>
</dbReference>
<feature type="compositionally biased region" description="Low complexity" evidence="1">
    <location>
        <begin position="108"/>
        <end position="122"/>
    </location>
</feature>
<feature type="region of interest" description="Disordered" evidence="1">
    <location>
        <begin position="100"/>
        <end position="123"/>
    </location>
</feature>
<feature type="compositionally biased region" description="Pro residues" evidence="1">
    <location>
        <begin position="1"/>
        <end position="12"/>
    </location>
</feature>
<accession>A0A914YD37</accession>
<protein>
    <submittedName>
        <fullName evidence="3">Uncharacterized protein</fullName>
    </submittedName>
</protein>